<protein>
    <recommendedName>
        <fullName evidence="3">Carboxypeptidase regulatory-like domain-containing protein</fullName>
    </recommendedName>
</protein>
<sequence length="114" mass="13125">MRKLLLLLIVLLNILMLDAQKLNINGKVLNFEKKPVENATIYLLKQKDSSIINYTSSNREGNFSLKTDEVYEPSILKVDAEKLISYSGILKISGNPFPWEISNLKEIRCPIFRR</sequence>
<dbReference type="EMBL" id="CP154834">
    <property type="protein sequence ID" value="XAO74069.1"/>
    <property type="molecule type" value="Genomic_DNA"/>
</dbReference>
<reference evidence="1 2" key="1">
    <citation type="submission" date="2024-04" db="EMBL/GenBank/DDBJ databases">
        <title>Genome sequencing and assembly of rice foliar adapted Chryseobacterium endophyticum OsEnb-ALM-A6.</title>
        <authorList>
            <person name="Kumar S."/>
            <person name="Javed M."/>
            <person name="Chouhan V."/>
            <person name="Charishma K."/>
            <person name="Patel A."/>
            <person name="Kumar M."/>
            <person name="Sahu K.P."/>
            <person name="Kumar A."/>
        </authorList>
    </citation>
    <scope>NUCLEOTIDE SEQUENCE [LARGE SCALE GENOMIC DNA]</scope>
    <source>
        <strain evidence="1 2">OsEnb-ALM-A6</strain>
    </source>
</reference>
<proteinExistence type="predicted"/>
<name>A0AAU6WNE3_9FLAO</name>
<dbReference type="RefSeq" id="WP_345766353.1">
    <property type="nucleotide sequence ID" value="NZ_CP154834.1"/>
</dbReference>
<evidence type="ECO:0008006" key="3">
    <source>
        <dbReference type="Google" id="ProtNLM"/>
    </source>
</evidence>
<keyword evidence="2" id="KW-1185">Reference proteome</keyword>
<gene>
    <name evidence="1" type="ORF">AAFP95_20750</name>
</gene>
<evidence type="ECO:0000313" key="2">
    <source>
        <dbReference type="Proteomes" id="UP001463665"/>
    </source>
</evidence>
<accession>A0AAU6WNE3</accession>
<dbReference type="AlphaFoldDB" id="A0AAU6WNE3"/>
<dbReference type="Proteomes" id="UP001463665">
    <property type="component" value="Chromosome"/>
</dbReference>
<dbReference type="InterPro" id="IPR008969">
    <property type="entry name" value="CarboxyPept-like_regulatory"/>
</dbReference>
<organism evidence="1 2">
    <name type="scientific">Chryseobacterium endophyticum</name>
    <dbReference type="NCBI Taxonomy" id="1854762"/>
    <lineage>
        <taxon>Bacteria</taxon>
        <taxon>Pseudomonadati</taxon>
        <taxon>Bacteroidota</taxon>
        <taxon>Flavobacteriia</taxon>
        <taxon>Flavobacteriales</taxon>
        <taxon>Weeksellaceae</taxon>
        <taxon>Chryseobacterium group</taxon>
        <taxon>Chryseobacterium</taxon>
    </lineage>
</organism>
<evidence type="ECO:0000313" key="1">
    <source>
        <dbReference type="EMBL" id="XAO74069.1"/>
    </source>
</evidence>
<dbReference type="SUPFAM" id="SSF49464">
    <property type="entry name" value="Carboxypeptidase regulatory domain-like"/>
    <property type="match status" value="1"/>
</dbReference>